<dbReference type="InterPro" id="IPR035965">
    <property type="entry name" value="PAS-like_dom_sf"/>
</dbReference>
<evidence type="ECO:0000313" key="9">
    <source>
        <dbReference type="EMBL" id="MCQ8104546.1"/>
    </source>
</evidence>
<keyword evidence="4" id="KW-0808">Transferase</keyword>
<dbReference type="Pfam" id="PF00989">
    <property type="entry name" value="PAS"/>
    <property type="match status" value="1"/>
</dbReference>
<feature type="domain" description="PAC" evidence="8">
    <location>
        <begin position="86"/>
        <end position="139"/>
    </location>
</feature>
<dbReference type="Proteomes" id="UP001524499">
    <property type="component" value="Unassembled WGS sequence"/>
</dbReference>
<evidence type="ECO:0000256" key="3">
    <source>
        <dbReference type="ARBA" id="ARBA00022553"/>
    </source>
</evidence>
<dbReference type="PROSITE" id="PS50113">
    <property type="entry name" value="PAC"/>
    <property type="match status" value="3"/>
</dbReference>
<feature type="domain" description="PAS" evidence="7">
    <location>
        <begin position="541"/>
        <end position="586"/>
    </location>
</feature>
<dbReference type="PANTHER" id="PTHR43304:SF1">
    <property type="entry name" value="PAC DOMAIN-CONTAINING PROTEIN"/>
    <property type="match status" value="1"/>
</dbReference>
<dbReference type="RefSeq" id="WP_256602344.1">
    <property type="nucleotide sequence ID" value="NZ_JANIBJ010000017.1"/>
</dbReference>
<feature type="domain" description="PAC" evidence="8">
    <location>
        <begin position="205"/>
        <end position="257"/>
    </location>
</feature>
<dbReference type="InterPro" id="IPR000014">
    <property type="entry name" value="PAS"/>
</dbReference>
<dbReference type="InterPro" id="IPR052162">
    <property type="entry name" value="Sensor_kinase/Photoreceptor"/>
</dbReference>
<dbReference type="PROSITE" id="PS50112">
    <property type="entry name" value="PAS"/>
    <property type="match status" value="3"/>
</dbReference>
<dbReference type="InterPro" id="IPR001610">
    <property type="entry name" value="PAC"/>
</dbReference>
<reference evidence="9 10" key="1">
    <citation type="submission" date="2022-07" db="EMBL/GenBank/DDBJ databases">
        <title>Methylomonas rivi sp. nov., Methylomonas rosea sp. nov., Methylomonas aureus sp. nov. and Methylomonas subterranea sp. nov., four novel methanotrophs isolated from a freshwater creek and the deep terrestrial subsurface.</title>
        <authorList>
            <person name="Abin C."/>
            <person name="Sankaranarayanan K."/>
            <person name="Garner C."/>
            <person name="Sindelar R."/>
            <person name="Kotary K."/>
            <person name="Garner R."/>
            <person name="Barclay S."/>
            <person name="Lawson P."/>
            <person name="Krumholz L."/>
        </authorList>
    </citation>
    <scope>NUCLEOTIDE SEQUENCE [LARGE SCALE GENOMIC DNA]</scope>
    <source>
        <strain evidence="9 10">SURF-2</strain>
    </source>
</reference>
<evidence type="ECO:0000259" key="7">
    <source>
        <dbReference type="PROSITE" id="PS50112"/>
    </source>
</evidence>
<dbReference type="NCBIfam" id="TIGR00229">
    <property type="entry name" value="sensory_box"/>
    <property type="match status" value="3"/>
</dbReference>
<dbReference type="InterPro" id="IPR013767">
    <property type="entry name" value="PAS_fold"/>
</dbReference>
<dbReference type="InterPro" id="IPR000700">
    <property type="entry name" value="PAS-assoc_C"/>
</dbReference>
<dbReference type="Gene3D" id="3.30.450.40">
    <property type="match status" value="1"/>
</dbReference>
<evidence type="ECO:0000256" key="6">
    <source>
        <dbReference type="SAM" id="MobiDB-lite"/>
    </source>
</evidence>
<dbReference type="Pfam" id="PF08447">
    <property type="entry name" value="PAS_3"/>
    <property type="match status" value="2"/>
</dbReference>
<dbReference type="Pfam" id="PF01590">
    <property type="entry name" value="GAF"/>
    <property type="match status" value="1"/>
</dbReference>
<dbReference type="SMART" id="SM00086">
    <property type="entry name" value="PAC"/>
    <property type="match status" value="3"/>
</dbReference>
<comment type="catalytic activity">
    <reaction evidence="1">
        <text>ATP + protein L-histidine = ADP + protein N-phospho-L-histidine.</text>
        <dbReference type="EC" id="2.7.13.3"/>
    </reaction>
</comment>
<dbReference type="PANTHER" id="PTHR43304">
    <property type="entry name" value="PHYTOCHROME-LIKE PROTEIN CPH1"/>
    <property type="match status" value="1"/>
</dbReference>
<sequence>MPFRLDPEQRFSRMAAHMPGFVFTFKVSPDGRFSFPYASGGIRNIYGLQPEQVAEDMAPLHAMAHPDDRELIEAALAGAVKDRGLFHLEFRIVHPEKGIRWLEAKSAPEPEPEPDGSIVWHGLMLDITERKQTQQRLELLERAIDLSSDAIFLLSEDFRFRYVSAAACRSLGYSREQLLGMTPLDIDPRATPELLREIQSAPLNQSIMFETMHLGSDGHIFPVEINATHFKDNGKLFGLSVVRDISERKRIEQVLQSSRVALEEAQRIGHIGSWDVDIVNDVLTWSDETFRIWEIDKTKFAATFEAFVDTVHPEDRQHVVRVYNASIADGSGYEVEHRLLFPDGRVKYILERGQPYYDADGKPLRFIGTSLDITERKHLENTLQFIAQRGWQADGESFLIALARYLGRTLTMDYVIIDRLIPRTSTAEAVAFYAKGEVLPNVQYHLAGTPCANVMEGSMCCYAERVRQLFPEDTLLREMGVESYAGLPLLDSSGRVVGLIAVMDGKPMHDVAEVTSLLQLVATRAAAELEREQSERLLQESRQFLDRVIETIADPVFVKDSEHRWVRLNQAFCDFIGQPMEALLGKYDYDFFFRARGRYIPRQGRSPVRQRRRGCQRRDIYRP</sequence>
<dbReference type="EMBL" id="JANIBJ010000017">
    <property type="protein sequence ID" value="MCQ8104546.1"/>
    <property type="molecule type" value="Genomic_DNA"/>
</dbReference>
<dbReference type="SUPFAM" id="SSF55781">
    <property type="entry name" value="GAF domain-like"/>
    <property type="match status" value="1"/>
</dbReference>
<evidence type="ECO:0000313" key="10">
    <source>
        <dbReference type="Proteomes" id="UP001524499"/>
    </source>
</evidence>
<keyword evidence="10" id="KW-1185">Reference proteome</keyword>
<dbReference type="Gene3D" id="3.30.450.20">
    <property type="entry name" value="PAS domain"/>
    <property type="match status" value="4"/>
</dbReference>
<protein>
    <recommendedName>
        <fullName evidence="2">histidine kinase</fullName>
        <ecNumber evidence="2">2.7.13.3</ecNumber>
    </recommendedName>
</protein>
<evidence type="ECO:0000256" key="1">
    <source>
        <dbReference type="ARBA" id="ARBA00000085"/>
    </source>
</evidence>
<keyword evidence="3" id="KW-0597">Phosphoprotein</keyword>
<dbReference type="InterPro" id="IPR013655">
    <property type="entry name" value="PAS_fold_3"/>
</dbReference>
<dbReference type="SMART" id="SM00065">
    <property type="entry name" value="GAF"/>
    <property type="match status" value="1"/>
</dbReference>
<evidence type="ECO:0000256" key="4">
    <source>
        <dbReference type="ARBA" id="ARBA00022679"/>
    </source>
</evidence>
<dbReference type="InterPro" id="IPR029016">
    <property type="entry name" value="GAF-like_dom_sf"/>
</dbReference>
<evidence type="ECO:0000259" key="8">
    <source>
        <dbReference type="PROSITE" id="PS50113"/>
    </source>
</evidence>
<dbReference type="InterPro" id="IPR003018">
    <property type="entry name" value="GAF"/>
</dbReference>
<feature type="domain" description="PAC" evidence="8">
    <location>
        <begin position="333"/>
        <end position="385"/>
    </location>
</feature>
<gene>
    <name evidence="9" type="ORF">NP590_10560</name>
</gene>
<dbReference type="Pfam" id="PF13426">
    <property type="entry name" value="PAS_9"/>
    <property type="match status" value="1"/>
</dbReference>
<keyword evidence="5" id="KW-0418">Kinase</keyword>
<comment type="caution">
    <text evidence="9">The sequence shown here is derived from an EMBL/GenBank/DDBJ whole genome shotgun (WGS) entry which is preliminary data.</text>
</comment>
<name>A0ABT1TGF3_9GAMM</name>
<dbReference type="CDD" id="cd00130">
    <property type="entry name" value="PAS"/>
    <property type="match status" value="3"/>
</dbReference>
<proteinExistence type="predicted"/>
<dbReference type="SUPFAM" id="SSF55785">
    <property type="entry name" value="PYP-like sensor domain (PAS domain)"/>
    <property type="match status" value="4"/>
</dbReference>
<feature type="domain" description="PAS" evidence="7">
    <location>
        <begin position="136"/>
        <end position="210"/>
    </location>
</feature>
<dbReference type="EC" id="2.7.13.3" evidence="2"/>
<evidence type="ECO:0000256" key="5">
    <source>
        <dbReference type="ARBA" id="ARBA00022777"/>
    </source>
</evidence>
<dbReference type="Gene3D" id="2.10.70.100">
    <property type="match status" value="1"/>
</dbReference>
<organism evidence="9 10">
    <name type="scientific">Methylomonas subterranea</name>
    <dbReference type="NCBI Taxonomy" id="2952225"/>
    <lineage>
        <taxon>Bacteria</taxon>
        <taxon>Pseudomonadati</taxon>
        <taxon>Pseudomonadota</taxon>
        <taxon>Gammaproteobacteria</taxon>
        <taxon>Methylococcales</taxon>
        <taxon>Methylococcaceae</taxon>
        <taxon>Methylomonas</taxon>
    </lineage>
</organism>
<feature type="domain" description="PAS" evidence="7">
    <location>
        <begin position="25"/>
        <end position="83"/>
    </location>
</feature>
<evidence type="ECO:0000256" key="2">
    <source>
        <dbReference type="ARBA" id="ARBA00012438"/>
    </source>
</evidence>
<feature type="region of interest" description="Disordered" evidence="6">
    <location>
        <begin position="604"/>
        <end position="623"/>
    </location>
</feature>
<accession>A0ABT1TGF3</accession>
<dbReference type="SMART" id="SM00091">
    <property type="entry name" value="PAS"/>
    <property type="match status" value="4"/>
</dbReference>